<dbReference type="GO" id="GO:0006508">
    <property type="term" value="P:proteolysis"/>
    <property type="evidence" value="ECO:0007669"/>
    <property type="project" value="InterPro"/>
</dbReference>
<keyword evidence="18" id="KW-1185">Reference proteome</keyword>
<dbReference type="InterPro" id="IPR018358">
    <property type="entry name" value="Disintegrin_CS"/>
</dbReference>
<keyword evidence="3 13" id="KW-0812">Transmembrane</keyword>
<dbReference type="PROSITE" id="PS00022">
    <property type="entry name" value="EGF_1"/>
    <property type="match status" value="1"/>
</dbReference>
<dbReference type="Pfam" id="PF08516">
    <property type="entry name" value="ADAM_CR"/>
    <property type="match status" value="1"/>
</dbReference>
<feature type="domain" description="Disintegrin" evidence="15">
    <location>
        <begin position="461"/>
        <end position="548"/>
    </location>
</feature>
<dbReference type="GO" id="GO:0005886">
    <property type="term" value="C:plasma membrane"/>
    <property type="evidence" value="ECO:0007669"/>
    <property type="project" value="UniProtKB-ARBA"/>
</dbReference>
<feature type="compositionally biased region" description="Basic residues" evidence="12">
    <location>
        <begin position="859"/>
        <end position="870"/>
    </location>
</feature>
<sequence length="923" mass="102553">MQAAVAVSVPFLLLCVLGTCPPARCGQAGDASLMELEKRKENRFLERQSIVPLRLIYRSGGEDESRHDALDTRVRGDPGGRQIQMFLKSESQKTIYQIQLTHVDQASFQVDAFGTSFILDVVLNHDLLSSEYVERHIEHGGKTVEVKGGEHCYYQGHIRGNPDSFVALSTCHGLHGMFYDGNHTYLIEPEENDTTQEDFHFHSVYKSRLFEFSLDDLPSEFQQVNITPPKFILKPRPKRSKRQLRRYPRNVEEETKYIELMIVNDHLMFKKHRLSVVHTNTYAKSVVNMADLIYKDQLKTRIVLVAMETWATDNKFAISENPLITLREFMKYRRDFIKEKSDAVHLFSGSQFESSRSGAAYIGGICSLLKGGGVNEFGKTDLMAVTLAQSLAHNIGIISDKRKLASGECKCEDTWSGCIMGDTGYYLPKKFTQCNIEEYHDFLNSGGGACLFNKPSKLLDPPECGNGFIETGEECDCGTPAECVLEGAECCKKCTLTQDSQCSDGLCCKKCKFQPMGTVCREAVNDCDIRETCSGNSSQCAPNIHKMDGYSCDGVQGICFGGRCKTRDRQCKYIWGQKVTASDKYCYEKLNIEGTEKGNCGKDKDTWIQCNKRDVLCGYLLCTNIGNIPRLGELDGEITSTLVVQQGRTLNCSGGHVKLEEDVDLGYVEDGTPCGPQMMCLEHRCLPVASFNFSTCLSSKEGTICSGNGVCSNELKCVCNRHWIGSDCNTYFPHNDDAKTGITLSGNGVAGTNIIIGIIAGTILVLALILGITAWGYKNYREQRQLPQGDYVKKPGDGDSFYSDIPPGVSTNSASSSKKRSNGLSHSWSERIPDTKHISDICENGRPRSNSWQGNLGGNKKKIRGKRFRPRSNSTETLSPAKSPSSSTGSIASSRKYPYPMPPLPDEDKKVNRQSARLWETSI</sequence>
<dbReference type="FunCoup" id="A0A2I3TME8">
    <property type="interactions" value="774"/>
</dbReference>
<dbReference type="AlphaFoldDB" id="A0A2I3TME8"/>
<feature type="compositionally biased region" description="Basic and acidic residues" evidence="12">
    <location>
        <begin position="828"/>
        <end position="846"/>
    </location>
</feature>
<evidence type="ECO:0000256" key="13">
    <source>
        <dbReference type="SAM" id="Phobius"/>
    </source>
</evidence>
<evidence type="ECO:0000256" key="5">
    <source>
        <dbReference type="ARBA" id="ARBA00022989"/>
    </source>
</evidence>
<feature type="compositionally biased region" description="Low complexity" evidence="12">
    <location>
        <begin position="879"/>
        <end position="894"/>
    </location>
</feature>
<dbReference type="GO" id="GO:0012505">
    <property type="term" value="C:endomembrane system"/>
    <property type="evidence" value="ECO:0007669"/>
    <property type="project" value="UniProtKB-SubCell"/>
</dbReference>
<evidence type="ECO:0000256" key="11">
    <source>
        <dbReference type="PROSITE-ProRule" id="PRU00276"/>
    </source>
</evidence>
<accession>A0A2I3TME8</accession>
<dbReference type="Pfam" id="PF01421">
    <property type="entry name" value="Reprolysin"/>
    <property type="match status" value="1"/>
</dbReference>
<dbReference type="PROSITE" id="PS50215">
    <property type="entry name" value="ADAM_MEPRO"/>
    <property type="match status" value="1"/>
</dbReference>
<proteinExistence type="predicted"/>
<dbReference type="SUPFAM" id="SSF55486">
    <property type="entry name" value="Metalloproteases ('zincins'), catalytic domain"/>
    <property type="match status" value="1"/>
</dbReference>
<dbReference type="FunFam" id="4.10.70.10:FF:000001">
    <property type="entry name" value="Disintegrin and metalloproteinase domain-containing protein 22"/>
    <property type="match status" value="1"/>
</dbReference>
<keyword evidence="7 10" id="KW-1015">Disulfide bond</keyword>
<dbReference type="PRINTS" id="PR00289">
    <property type="entry name" value="DISINTEGRIN"/>
</dbReference>
<dbReference type="Gene3D" id="2.10.25.10">
    <property type="entry name" value="Laminin"/>
    <property type="match status" value="1"/>
</dbReference>
<dbReference type="InterPro" id="IPR002870">
    <property type="entry name" value="Peptidase_M12B_N"/>
</dbReference>
<dbReference type="InterPro" id="IPR036436">
    <property type="entry name" value="Disintegrin_dom_sf"/>
</dbReference>
<dbReference type="Ensembl" id="ENSPTRT00000086468.1">
    <property type="protein sequence ID" value="ENSPTRP00000090425.1"/>
    <property type="gene ID" value="ENSPTRG00000048692.1"/>
</dbReference>
<dbReference type="Pfam" id="PF07974">
    <property type="entry name" value="EGF_2"/>
    <property type="match status" value="1"/>
</dbReference>
<protein>
    <submittedName>
        <fullName evidence="17">ADAM metallopeptidase domain 22</fullName>
    </submittedName>
</protein>
<dbReference type="SMART" id="SM00050">
    <property type="entry name" value="DISIN"/>
    <property type="match status" value="1"/>
</dbReference>
<gene>
    <name evidence="17" type="primary">ADAM22</name>
</gene>
<keyword evidence="6 13" id="KW-0472">Membrane</keyword>
<evidence type="ECO:0000256" key="2">
    <source>
        <dbReference type="ARBA" id="ARBA00022685"/>
    </source>
</evidence>
<dbReference type="Gene3D" id="3.40.390.10">
    <property type="entry name" value="Collagenase (Catalytic Domain)"/>
    <property type="match status" value="1"/>
</dbReference>
<dbReference type="PROSITE" id="PS00427">
    <property type="entry name" value="DISINTEGRIN_1"/>
    <property type="match status" value="1"/>
</dbReference>
<feature type="transmembrane region" description="Helical" evidence="13">
    <location>
        <begin position="754"/>
        <end position="777"/>
    </location>
</feature>
<dbReference type="SUPFAM" id="SSF57552">
    <property type="entry name" value="Blood coagulation inhibitor (disintegrin)"/>
    <property type="match status" value="1"/>
</dbReference>
<dbReference type="FunFam" id="3.40.390.10:FF:000014">
    <property type="entry name" value="disintegrin and metalloproteinase domain-containing protein 11"/>
    <property type="match status" value="1"/>
</dbReference>
<dbReference type="InterPro" id="IPR001762">
    <property type="entry name" value="Disintegrin_dom"/>
</dbReference>
<evidence type="ECO:0000256" key="7">
    <source>
        <dbReference type="ARBA" id="ARBA00023157"/>
    </source>
</evidence>
<evidence type="ECO:0000256" key="12">
    <source>
        <dbReference type="SAM" id="MobiDB-lite"/>
    </source>
</evidence>
<feature type="disulfide bond" evidence="10">
    <location>
        <begin position="520"/>
        <end position="540"/>
    </location>
</feature>
<dbReference type="CDD" id="cd04269">
    <property type="entry name" value="ZnMc_adamalysin_II_like"/>
    <property type="match status" value="1"/>
</dbReference>
<evidence type="ECO:0000256" key="4">
    <source>
        <dbReference type="ARBA" id="ARBA00022729"/>
    </source>
</evidence>
<evidence type="ECO:0000259" key="16">
    <source>
        <dbReference type="PROSITE" id="PS50215"/>
    </source>
</evidence>
<dbReference type="PANTHER" id="PTHR11905:SF14">
    <property type="entry name" value="DISINTEGRIN AND METALLOPROTEINASE DOMAIN-CONTAINING PROTEIN 22"/>
    <property type="match status" value="1"/>
</dbReference>
<feature type="region of interest" description="Disordered" evidence="12">
    <location>
        <begin position="802"/>
        <end position="923"/>
    </location>
</feature>
<reference evidence="17" key="2">
    <citation type="submission" date="2025-09" db="UniProtKB">
        <authorList>
            <consortium name="Ensembl"/>
        </authorList>
    </citation>
    <scope>IDENTIFICATION</scope>
</reference>
<dbReference type="InterPro" id="IPR001590">
    <property type="entry name" value="Peptidase_M12B"/>
</dbReference>
<evidence type="ECO:0000256" key="14">
    <source>
        <dbReference type="SAM" id="SignalP"/>
    </source>
</evidence>
<keyword evidence="5 13" id="KW-1133">Transmembrane helix</keyword>
<keyword evidence="2" id="KW-0165">Cleavage on pair of basic residues</keyword>
<feature type="domain" description="Peptidase M12B" evidence="16">
    <location>
        <begin position="256"/>
        <end position="455"/>
    </location>
</feature>
<dbReference type="GO" id="GO:0004222">
    <property type="term" value="F:metalloendopeptidase activity"/>
    <property type="evidence" value="ECO:0007669"/>
    <property type="project" value="InterPro"/>
</dbReference>
<dbReference type="GeneTree" id="ENSGT00940000156889"/>
<comment type="caution">
    <text evidence="11">Lacks conserved residue(s) required for the propagation of feature annotation.</text>
</comment>
<name>A0A2I3TME8_PANTR</name>
<dbReference type="InterPro" id="IPR006586">
    <property type="entry name" value="ADAM_Cys-rich"/>
</dbReference>
<dbReference type="InterPro" id="IPR024079">
    <property type="entry name" value="MetalloPept_cat_dom_sf"/>
</dbReference>
<feature type="signal peptide" evidence="14">
    <location>
        <begin position="1"/>
        <end position="25"/>
    </location>
</feature>
<reference evidence="17" key="1">
    <citation type="submission" date="2025-08" db="UniProtKB">
        <authorList>
            <consortium name="Ensembl"/>
        </authorList>
    </citation>
    <scope>IDENTIFICATION</scope>
</reference>
<evidence type="ECO:0000256" key="3">
    <source>
        <dbReference type="ARBA" id="ARBA00022692"/>
    </source>
</evidence>
<evidence type="ECO:0000256" key="6">
    <source>
        <dbReference type="ARBA" id="ARBA00023136"/>
    </source>
</evidence>
<evidence type="ECO:0000259" key="15">
    <source>
        <dbReference type="PROSITE" id="PS50214"/>
    </source>
</evidence>
<keyword evidence="4 14" id="KW-0732">Signal</keyword>
<dbReference type="InterPro" id="IPR034027">
    <property type="entry name" value="Reprolysin_adamalysin"/>
</dbReference>
<feature type="chain" id="PRO_5014178427" evidence="14">
    <location>
        <begin position="26"/>
        <end position="923"/>
    </location>
</feature>
<evidence type="ECO:0000256" key="1">
    <source>
        <dbReference type="ARBA" id="ARBA00022536"/>
    </source>
</evidence>
<keyword evidence="1" id="KW-0245">EGF-like domain</keyword>
<evidence type="ECO:0000313" key="18">
    <source>
        <dbReference type="Proteomes" id="UP000002277"/>
    </source>
</evidence>
<feature type="compositionally biased region" description="Low complexity" evidence="12">
    <location>
        <begin position="810"/>
        <end position="827"/>
    </location>
</feature>
<dbReference type="InterPro" id="IPR000742">
    <property type="entry name" value="EGF"/>
</dbReference>
<dbReference type="InParanoid" id="A0A2I3TME8"/>
<keyword evidence="8" id="KW-0325">Glycoprotein</keyword>
<dbReference type="Gene3D" id="4.10.70.10">
    <property type="entry name" value="Disintegrin domain"/>
    <property type="match status" value="1"/>
</dbReference>
<evidence type="ECO:0000313" key="17">
    <source>
        <dbReference type="Ensembl" id="ENSPTRP00000090425.1"/>
    </source>
</evidence>
<evidence type="ECO:0000256" key="10">
    <source>
        <dbReference type="PROSITE-ProRule" id="PRU00068"/>
    </source>
</evidence>
<comment type="subcellular location">
    <subcellularLocation>
        <location evidence="9">Endomembrane system</location>
        <topology evidence="9">Single-pass type I membrane protein</topology>
    </subcellularLocation>
</comment>
<evidence type="ECO:0000256" key="8">
    <source>
        <dbReference type="ARBA" id="ARBA00023180"/>
    </source>
</evidence>
<dbReference type="PROSITE" id="PS50214">
    <property type="entry name" value="DISINTEGRIN_2"/>
    <property type="match status" value="1"/>
</dbReference>
<dbReference type="Pfam" id="PF01562">
    <property type="entry name" value="Pep_M12B_propep"/>
    <property type="match status" value="1"/>
</dbReference>
<organism evidence="17 18">
    <name type="scientific">Pan troglodytes</name>
    <name type="common">Chimpanzee</name>
    <dbReference type="NCBI Taxonomy" id="9598"/>
    <lineage>
        <taxon>Eukaryota</taxon>
        <taxon>Metazoa</taxon>
        <taxon>Chordata</taxon>
        <taxon>Craniata</taxon>
        <taxon>Vertebrata</taxon>
        <taxon>Euteleostomi</taxon>
        <taxon>Mammalia</taxon>
        <taxon>Eutheria</taxon>
        <taxon>Euarchontoglires</taxon>
        <taxon>Primates</taxon>
        <taxon>Haplorrhini</taxon>
        <taxon>Catarrhini</taxon>
        <taxon>Hominidae</taxon>
        <taxon>Pan</taxon>
    </lineage>
</organism>
<dbReference type="OMA" id="TAWGYNM"/>
<dbReference type="Bgee" id="ENSPTRG00000048692">
    <property type="expression patterns" value="Expressed in temporal lobe and 19 other cell types or tissues"/>
</dbReference>
<dbReference type="SMART" id="SM00608">
    <property type="entry name" value="ACR"/>
    <property type="match status" value="1"/>
</dbReference>
<evidence type="ECO:0000256" key="9">
    <source>
        <dbReference type="ARBA" id="ARBA00046288"/>
    </source>
</evidence>
<dbReference type="Pfam" id="PF00200">
    <property type="entry name" value="Disintegrin"/>
    <property type="match status" value="1"/>
</dbReference>
<dbReference type="InterPro" id="IPR013111">
    <property type="entry name" value="EGF_extracell"/>
</dbReference>
<dbReference type="PANTHER" id="PTHR11905">
    <property type="entry name" value="ADAM A DISINTEGRIN AND METALLOPROTEASE DOMAIN"/>
    <property type="match status" value="1"/>
</dbReference>
<dbReference type="Proteomes" id="UP000002277">
    <property type="component" value="Unplaced"/>
</dbReference>